<dbReference type="Proteomes" id="UP000515204">
    <property type="component" value="Unplaced"/>
</dbReference>
<accession>A0A6P3XR24</accession>
<dbReference type="KEGG" id="dqu:106747403"/>
<gene>
    <name evidence="2" type="primary">LOC106747403</name>
</gene>
<evidence type="ECO:0000313" key="2">
    <source>
        <dbReference type="RefSeq" id="XP_014480378.1"/>
    </source>
</evidence>
<proteinExistence type="predicted"/>
<dbReference type="AlphaFoldDB" id="A0A6P3XR24"/>
<name>A0A6P3XR24_DINQU</name>
<reference evidence="2" key="1">
    <citation type="submission" date="2025-08" db="UniProtKB">
        <authorList>
            <consortium name="RefSeq"/>
        </authorList>
    </citation>
    <scope>IDENTIFICATION</scope>
</reference>
<dbReference type="RefSeq" id="XP_014480378.1">
    <property type="nucleotide sequence ID" value="XM_014624892.1"/>
</dbReference>
<organism evidence="1 2">
    <name type="scientific">Dinoponera quadriceps</name>
    <name type="common">South American ant</name>
    <dbReference type="NCBI Taxonomy" id="609295"/>
    <lineage>
        <taxon>Eukaryota</taxon>
        <taxon>Metazoa</taxon>
        <taxon>Ecdysozoa</taxon>
        <taxon>Arthropoda</taxon>
        <taxon>Hexapoda</taxon>
        <taxon>Insecta</taxon>
        <taxon>Pterygota</taxon>
        <taxon>Neoptera</taxon>
        <taxon>Endopterygota</taxon>
        <taxon>Hymenoptera</taxon>
        <taxon>Apocrita</taxon>
        <taxon>Aculeata</taxon>
        <taxon>Formicoidea</taxon>
        <taxon>Formicidae</taxon>
        <taxon>Ponerinae</taxon>
        <taxon>Ponerini</taxon>
        <taxon>Dinoponera</taxon>
    </lineage>
</organism>
<protein>
    <submittedName>
        <fullName evidence="2">Uncharacterized protein LOC106747403</fullName>
    </submittedName>
</protein>
<evidence type="ECO:0000313" key="1">
    <source>
        <dbReference type="Proteomes" id="UP000515204"/>
    </source>
</evidence>
<dbReference type="GeneID" id="106747403"/>
<sequence>MQNIGTRAAMFYILPRDYVRHELDAVTSSGVSSTENGRQQSTAVICAEPNIGSNAEEESQVNVRRQQRNQLAMALVVKAQLPPSEPPLIISSWQLRVSADVNASAMREYPEHRK</sequence>
<keyword evidence="1" id="KW-1185">Reference proteome</keyword>